<feature type="compositionally biased region" description="Low complexity" evidence="1">
    <location>
        <begin position="27"/>
        <end position="39"/>
    </location>
</feature>
<reference evidence="3 4" key="1">
    <citation type="submission" date="2017-03" db="EMBL/GenBank/DDBJ databases">
        <title>WGS assembly of Porphyra umbilicalis.</title>
        <authorList>
            <person name="Brawley S.H."/>
            <person name="Blouin N.A."/>
            <person name="Ficko-Blean E."/>
            <person name="Wheeler G.L."/>
            <person name="Lohr M."/>
            <person name="Goodson H.V."/>
            <person name="Jenkins J.W."/>
            <person name="Blaby-Haas C.E."/>
            <person name="Helliwell K.E."/>
            <person name="Chan C."/>
            <person name="Marriage T."/>
            <person name="Bhattacharya D."/>
            <person name="Klein A.S."/>
            <person name="Badis Y."/>
            <person name="Brodie J."/>
            <person name="Cao Y."/>
            <person name="Collen J."/>
            <person name="Dittami S.M."/>
            <person name="Gachon C.M."/>
            <person name="Green B.R."/>
            <person name="Karpowicz S."/>
            <person name="Kim J.W."/>
            <person name="Kudahl U."/>
            <person name="Lin S."/>
            <person name="Michel G."/>
            <person name="Mittag M."/>
            <person name="Olson B.J."/>
            <person name="Pangilinan J."/>
            <person name="Peng Y."/>
            <person name="Qiu H."/>
            <person name="Shu S."/>
            <person name="Singer J.T."/>
            <person name="Smith A.G."/>
            <person name="Sprecher B.N."/>
            <person name="Wagner V."/>
            <person name="Wang W."/>
            <person name="Wang Z.-Y."/>
            <person name="Yan J."/>
            <person name="Yarish C."/>
            <person name="Zoeuner-Riek S."/>
            <person name="Zhuang Y."/>
            <person name="Zou Y."/>
            <person name="Lindquist E.A."/>
            <person name="Grimwood J."/>
            <person name="Barry K."/>
            <person name="Rokhsar D.S."/>
            <person name="Schmutz J."/>
            <person name="Stiller J.W."/>
            <person name="Grossman A.R."/>
            <person name="Prochnik S.E."/>
        </authorList>
    </citation>
    <scope>NUCLEOTIDE SEQUENCE [LARGE SCALE GENOMIC DNA]</scope>
    <source>
        <strain evidence="3">4086291</strain>
    </source>
</reference>
<evidence type="ECO:0000313" key="4">
    <source>
        <dbReference type="Proteomes" id="UP000218209"/>
    </source>
</evidence>
<feature type="region of interest" description="Disordered" evidence="1">
    <location>
        <begin position="127"/>
        <end position="148"/>
    </location>
</feature>
<feature type="domain" description="Myb-like" evidence="2">
    <location>
        <begin position="379"/>
        <end position="428"/>
    </location>
</feature>
<name>A0A1X6NS56_PORUM</name>
<organism evidence="3 4">
    <name type="scientific">Porphyra umbilicalis</name>
    <name type="common">Purple laver</name>
    <name type="synonym">Red alga</name>
    <dbReference type="NCBI Taxonomy" id="2786"/>
    <lineage>
        <taxon>Eukaryota</taxon>
        <taxon>Rhodophyta</taxon>
        <taxon>Bangiophyceae</taxon>
        <taxon>Bangiales</taxon>
        <taxon>Bangiaceae</taxon>
        <taxon>Porphyra</taxon>
    </lineage>
</organism>
<dbReference type="SUPFAM" id="SSF46689">
    <property type="entry name" value="Homeodomain-like"/>
    <property type="match status" value="1"/>
</dbReference>
<dbReference type="OrthoDB" id="5977959at2759"/>
<keyword evidence="4" id="KW-1185">Reference proteome</keyword>
<accession>A0A1X6NS56</accession>
<dbReference type="SMART" id="SM00717">
    <property type="entry name" value="SANT"/>
    <property type="match status" value="1"/>
</dbReference>
<dbReference type="InterPro" id="IPR001005">
    <property type="entry name" value="SANT/Myb"/>
</dbReference>
<evidence type="ECO:0000256" key="1">
    <source>
        <dbReference type="SAM" id="MobiDB-lite"/>
    </source>
</evidence>
<dbReference type="InterPro" id="IPR009057">
    <property type="entry name" value="Homeodomain-like_sf"/>
</dbReference>
<feature type="region of interest" description="Disordered" evidence="1">
    <location>
        <begin position="172"/>
        <end position="246"/>
    </location>
</feature>
<evidence type="ECO:0000259" key="2">
    <source>
        <dbReference type="SMART" id="SM00717"/>
    </source>
</evidence>
<sequence>MERGESGGDPRGVASDIRRRRFPPGAPRTAAAAVAPMSARGGGRLPVAPASTSFPTAFPYYVPAENLHSFLRLLAQNPLEPFEDAAFMRERLLQIREDIALSTTVALQQKVSDAAAAATPTTSAAAMTNGHAAPQPSTSPSASPPSVPAAAMAALGFPISTSRPLAAQQGIVTIPDDEPPPPADAPTGARRPSLRRPLNSTVSAAAADEGSRKRARRSGRTTSPPAGVGYRVSSPSTKSTSSDDEDAIRVPRAACPEGLANVPDLTDADGVRLEAIAVNEPLCPATKERFKATSACDWVPPVGAQVDAVRVFQQFCIGESLRLRGQDLPPFDHWSLLHLRFRILDGTATATAALEARCREEATQWLRDGPGSHLLFPGELRPWTSEEKVLYERGLFEHGRAFGKIRRSLLPYRTTGQLANFYYQRHKQARLQHGGNKVGHLFDRGTEGCAPPAVDDEAVRRAFLVRSVVALRQLAQTAGDGFPPDRAMARTVSTFRELVAARSSRRYIAEGGGVWTP</sequence>
<proteinExistence type="predicted"/>
<dbReference type="EMBL" id="KV919136">
    <property type="protein sequence ID" value="OSX71418.1"/>
    <property type="molecule type" value="Genomic_DNA"/>
</dbReference>
<gene>
    <name evidence="3" type="ORF">BU14_0536s0005</name>
</gene>
<protein>
    <recommendedName>
        <fullName evidence="2">Myb-like domain-containing protein</fullName>
    </recommendedName>
</protein>
<dbReference type="Gene3D" id="1.10.10.60">
    <property type="entry name" value="Homeodomain-like"/>
    <property type="match status" value="1"/>
</dbReference>
<feature type="compositionally biased region" description="Low complexity" evidence="1">
    <location>
        <begin position="127"/>
        <end position="141"/>
    </location>
</feature>
<dbReference type="AlphaFoldDB" id="A0A1X6NS56"/>
<dbReference type="Proteomes" id="UP000218209">
    <property type="component" value="Unassembled WGS sequence"/>
</dbReference>
<evidence type="ECO:0000313" key="3">
    <source>
        <dbReference type="EMBL" id="OSX71418.1"/>
    </source>
</evidence>
<feature type="region of interest" description="Disordered" evidence="1">
    <location>
        <begin position="1"/>
        <end position="40"/>
    </location>
</feature>